<dbReference type="Proteomes" id="UP000887013">
    <property type="component" value="Unassembled WGS sequence"/>
</dbReference>
<organism evidence="1 2">
    <name type="scientific">Nephila pilipes</name>
    <name type="common">Giant wood spider</name>
    <name type="synonym">Nephila maculata</name>
    <dbReference type="NCBI Taxonomy" id="299642"/>
    <lineage>
        <taxon>Eukaryota</taxon>
        <taxon>Metazoa</taxon>
        <taxon>Ecdysozoa</taxon>
        <taxon>Arthropoda</taxon>
        <taxon>Chelicerata</taxon>
        <taxon>Arachnida</taxon>
        <taxon>Araneae</taxon>
        <taxon>Araneomorphae</taxon>
        <taxon>Entelegynae</taxon>
        <taxon>Araneoidea</taxon>
        <taxon>Nephilidae</taxon>
        <taxon>Nephila</taxon>
    </lineage>
</organism>
<evidence type="ECO:0000313" key="1">
    <source>
        <dbReference type="EMBL" id="GFS49899.1"/>
    </source>
</evidence>
<reference evidence="1" key="1">
    <citation type="submission" date="2020-08" db="EMBL/GenBank/DDBJ databases">
        <title>Multicomponent nature underlies the extraordinary mechanical properties of spider dragline silk.</title>
        <authorList>
            <person name="Kono N."/>
            <person name="Nakamura H."/>
            <person name="Mori M."/>
            <person name="Yoshida Y."/>
            <person name="Ohtoshi R."/>
            <person name="Malay A.D."/>
            <person name="Moran D.A.P."/>
            <person name="Tomita M."/>
            <person name="Numata K."/>
            <person name="Arakawa K."/>
        </authorList>
    </citation>
    <scope>NUCLEOTIDE SEQUENCE</scope>
</reference>
<evidence type="ECO:0000313" key="2">
    <source>
        <dbReference type="Proteomes" id="UP000887013"/>
    </source>
</evidence>
<sequence length="98" mass="10900">MPHDLLNSSFHRCDNGEETNLFLDSIVRRNVPRGECSFCVRASGTKGMFGNTILRNVPDKSATSKESTNIIYKIKEILQQRCKNSMTVSISAAKLAAH</sequence>
<protein>
    <submittedName>
        <fullName evidence="1">Uncharacterized protein</fullName>
    </submittedName>
</protein>
<keyword evidence="2" id="KW-1185">Reference proteome</keyword>
<gene>
    <name evidence="1" type="ORF">NPIL_448341</name>
</gene>
<proteinExistence type="predicted"/>
<comment type="caution">
    <text evidence="1">The sequence shown here is derived from an EMBL/GenBank/DDBJ whole genome shotgun (WGS) entry which is preliminary data.</text>
</comment>
<dbReference type="EMBL" id="BMAW01045415">
    <property type="protein sequence ID" value="GFS49899.1"/>
    <property type="molecule type" value="Genomic_DNA"/>
</dbReference>
<accession>A0A8X6JPS7</accession>
<dbReference type="AlphaFoldDB" id="A0A8X6JPS7"/>
<name>A0A8X6JPS7_NEPPI</name>